<dbReference type="RefSeq" id="WP_377371695.1">
    <property type="nucleotide sequence ID" value="NZ_JAOTJD010000059.1"/>
</dbReference>
<keyword evidence="2" id="KW-0378">Hydrolase</keyword>
<dbReference type="InterPro" id="IPR029058">
    <property type="entry name" value="AB_hydrolase_fold"/>
</dbReference>
<evidence type="ECO:0000259" key="1">
    <source>
        <dbReference type="Pfam" id="PF00561"/>
    </source>
</evidence>
<proteinExistence type="predicted"/>
<sequence length="303" mass="33518">MADLFAGAAAADQAGPKQMAFEGFNLSRVDVGEATLRVRHGGSGPPLLLLHGYPETHMMWSRVADDLARDFTVIAPDLRGYGESTAPATTPDHETYSKRAMARDAVALMRHFGFDRFNLAGHDRGGRVAYRLALDHPDVLLKLSILDIIPTADVWKRANKAFALAYWHWSFLAQAHPFPETVIGADPEYFLFRGSRGMFDPAAYADYVRCLANPAMVHAICEDYRAGASYDVAADEADRGKTRIKVPVQVLWGSKGALAAWYDVLAIWRDWADDVQGHAIESGHFIPEENPAETLKALRAFFL</sequence>
<keyword evidence="3" id="KW-1185">Reference proteome</keyword>
<dbReference type="InterPro" id="IPR050266">
    <property type="entry name" value="AB_hydrolase_sf"/>
</dbReference>
<dbReference type="GO" id="GO:0016787">
    <property type="term" value="F:hydrolase activity"/>
    <property type="evidence" value="ECO:0007669"/>
    <property type="project" value="UniProtKB-KW"/>
</dbReference>
<comment type="caution">
    <text evidence="2">The sequence shown here is derived from an EMBL/GenBank/DDBJ whole genome shotgun (WGS) entry which is preliminary data.</text>
</comment>
<dbReference type="Gene3D" id="3.40.50.1820">
    <property type="entry name" value="alpha/beta hydrolase"/>
    <property type="match status" value="1"/>
</dbReference>
<accession>A0ABW6CWG4</accession>
<dbReference type="PANTHER" id="PTHR43798">
    <property type="entry name" value="MONOACYLGLYCEROL LIPASE"/>
    <property type="match status" value="1"/>
</dbReference>
<organism evidence="2 3">
    <name type="scientific">Phenylobacterium ferrooxidans</name>
    <dbReference type="NCBI Taxonomy" id="2982689"/>
    <lineage>
        <taxon>Bacteria</taxon>
        <taxon>Pseudomonadati</taxon>
        <taxon>Pseudomonadota</taxon>
        <taxon>Alphaproteobacteria</taxon>
        <taxon>Caulobacterales</taxon>
        <taxon>Caulobacteraceae</taxon>
        <taxon>Phenylobacterium</taxon>
    </lineage>
</organism>
<dbReference type="Proteomes" id="UP001598130">
    <property type="component" value="Unassembled WGS sequence"/>
</dbReference>
<name>A0ABW6CWG4_9CAUL</name>
<dbReference type="PANTHER" id="PTHR43798:SF24">
    <property type="entry name" value="CIS-3-ALKYL-4-ALKYLOXETAN-2-ONE DECARBOXYLASE"/>
    <property type="match status" value="1"/>
</dbReference>
<feature type="domain" description="AB hydrolase-1" evidence="1">
    <location>
        <begin position="45"/>
        <end position="291"/>
    </location>
</feature>
<dbReference type="Pfam" id="PF00561">
    <property type="entry name" value="Abhydrolase_1"/>
    <property type="match status" value="1"/>
</dbReference>
<reference evidence="2 3" key="1">
    <citation type="submission" date="2022-09" db="EMBL/GenBank/DDBJ databases">
        <title>New species of Phenylobacterium.</title>
        <authorList>
            <person name="Mieszkin S."/>
        </authorList>
    </citation>
    <scope>NUCLEOTIDE SEQUENCE [LARGE SCALE GENOMIC DNA]</scope>
    <source>
        <strain evidence="2 3">HK31-G</strain>
    </source>
</reference>
<dbReference type="PRINTS" id="PR00111">
    <property type="entry name" value="ABHYDROLASE"/>
</dbReference>
<evidence type="ECO:0000313" key="3">
    <source>
        <dbReference type="Proteomes" id="UP001598130"/>
    </source>
</evidence>
<dbReference type="EMBL" id="JAOTJD010000059">
    <property type="protein sequence ID" value="MFD3266441.1"/>
    <property type="molecule type" value="Genomic_DNA"/>
</dbReference>
<protein>
    <submittedName>
        <fullName evidence="2">Alpha/beta hydrolase</fullName>
    </submittedName>
</protein>
<dbReference type="InterPro" id="IPR000073">
    <property type="entry name" value="AB_hydrolase_1"/>
</dbReference>
<gene>
    <name evidence="2" type="ORF">OCL97_21060</name>
</gene>
<dbReference type="SUPFAM" id="SSF53474">
    <property type="entry name" value="alpha/beta-Hydrolases"/>
    <property type="match status" value="1"/>
</dbReference>
<evidence type="ECO:0000313" key="2">
    <source>
        <dbReference type="EMBL" id="MFD3266441.1"/>
    </source>
</evidence>